<proteinExistence type="predicted"/>
<sequence length="86" mass="9499">SRGTVGDSYDNALAETVNGYYETELVRGPARPGPGKTVEDLELATLGWVHWHNTERLNGYLGDIPPAEFEQTFYAGKTTNTQLVEI</sequence>
<organism evidence="2 3">
    <name type="scientific">Arthrobacter flavus</name>
    <dbReference type="NCBI Taxonomy" id="95172"/>
    <lineage>
        <taxon>Bacteria</taxon>
        <taxon>Bacillati</taxon>
        <taxon>Actinomycetota</taxon>
        <taxon>Actinomycetes</taxon>
        <taxon>Micrococcales</taxon>
        <taxon>Micrococcaceae</taxon>
        <taxon>Arthrobacter</taxon>
    </lineage>
</organism>
<accession>A0ABW4Q767</accession>
<comment type="caution">
    <text evidence="2">The sequence shown here is derived from an EMBL/GenBank/DDBJ whole genome shotgun (WGS) entry which is preliminary data.</text>
</comment>
<protein>
    <submittedName>
        <fullName evidence="2">Integrase core domain-containing protein</fullName>
    </submittedName>
</protein>
<dbReference type="Pfam" id="PF13683">
    <property type="entry name" value="rve_3"/>
    <property type="match status" value="1"/>
</dbReference>
<evidence type="ECO:0000313" key="2">
    <source>
        <dbReference type="EMBL" id="MFD1846466.1"/>
    </source>
</evidence>
<feature type="domain" description="Integrase catalytic" evidence="1">
    <location>
        <begin position="3"/>
        <end position="66"/>
    </location>
</feature>
<gene>
    <name evidence="2" type="ORF">ACFSFX_07635</name>
</gene>
<evidence type="ECO:0000313" key="3">
    <source>
        <dbReference type="Proteomes" id="UP001597307"/>
    </source>
</evidence>
<dbReference type="Proteomes" id="UP001597307">
    <property type="component" value="Unassembled WGS sequence"/>
</dbReference>
<feature type="non-terminal residue" evidence="2">
    <location>
        <position position="1"/>
    </location>
</feature>
<dbReference type="InterPro" id="IPR012337">
    <property type="entry name" value="RNaseH-like_sf"/>
</dbReference>
<keyword evidence="3" id="KW-1185">Reference proteome</keyword>
<reference evidence="3" key="1">
    <citation type="journal article" date="2019" name="Int. J. Syst. Evol. Microbiol.">
        <title>The Global Catalogue of Microorganisms (GCM) 10K type strain sequencing project: providing services to taxonomists for standard genome sequencing and annotation.</title>
        <authorList>
            <consortium name="The Broad Institute Genomics Platform"/>
            <consortium name="The Broad Institute Genome Sequencing Center for Infectious Disease"/>
            <person name="Wu L."/>
            <person name="Ma J."/>
        </authorList>
    </citation>
    <scope>NUCLEOTIDE SEQUENCE [LARGE SCALE GENOMIC DNA]</scope>
    <source>
        <strain evidence="3">JCM 11496</strain>
    </source>
</reference>
<evidence type="ECO:0000259" key="1">
    <source>
        <dbReference type="Pfam" id="PF13683"/>
    </source>
</evidence>
<dbReference type="SUPFAM" id="SSF53098">
    <property type="entry name" value="Ribonuclease H-like"/>
    <property type="match status" value="1"/>
</dbReference>
<dbReference type="EMBL" id="JBHUGA010000015">
    <property type="protein sequence ID" value="MFD1846466.1"/>
    <property type="molecule type" value="Genomic_DNA"/>
</dbReference>
<dbReference type="RefSeq" id="WP_343879218.1">
    <property type="nucleotide sequence ID" value="NZ_BAAAIJ010000033.1"/>
</dbReference>
<name>A0ABW4Q767_9MICC</name>
<dbReference type="InterPro" id="IPR001584">
    <property type="entry name" value="Integrase_cat-core"/>
</dbReference>